<evidence type="ECO:0000313" key="1">
    <source>
        <dbReference type="EMBL" id="MPM86625.1"/>
    </source>
</evidence>
<gene>
    <name evidence="1" type="ORF">SDC9_133715</name>
</gene>
<dbReference type="EMBL" id="VSSQ01034615">
    <property type="protein sequence ID" value="MPM86625.1"/>
    <property type="molecule type" value="Genomic_DNA"/>
</dbReference>
<organism evidence="1">
    <name type="scientific">bioreactor metagenome</name>
    <dbReference type="NCBI Taxonomy" id="1076179"/>
    <lineage>
        <taxon>unclassified sequences</taxon>
        <taxon>metagenomes</taxon>
        <taxon>ecological metagenomes</taxon>
    </lineage>
</organism>
<protein>
    <submittedName>
        <fullName evidence="1">Uncharacterized protein</fullName>
    </submittedName>
</protein>
<proteinExistence type="predicted"/>
<name>A0A645DBR0_9ZZZZ</name>
<comment type="caution">
    <text evidence="1">The sequence shown here is derived from an EMBL/GenBank/DDBJ whole genome shotgun (WGS) entry which is preliminary data.</text>
</comment>
<accession>A0A645DBR0</accession>
<dbReference type="InterPro" id="IPR054263">
    <property type="entry name" value="DUF6994"/>
</dbReference>
<dbReference type="Pfam" id="PF22507">
    <property type="entry name" value="DUF6994"/>
    <property type="match status" value="1"/>
</dbReference>
<dbReference type="AlphaFoldDB" id="A0A645DBR0"/>
<sequence length="193" mass="23091">MQQLYGSKGFDFGRARYDFYDEDQKNHCIPDGYSTYTFLTGNYITKMPFRKTAVENNKELVSRCHSLSGTIAGELFFPARRLNGSTVNQARGCNGKINDMLHLTLESIEKYYEKEQSDYPLKEVIERYGYFFDRFASFDEYIEYNLLQDYESLPRRFPTNEDELIEYWKKSINFFNTRLRRIEEYAIRNDLFD</sequence>
<reference evidence="1" key="1">
    <citation type="submission" date="2019-08" db="EMBL/GenBank/DDBJ databases">
        <authorList>
            <person name="Kucharzyk K."/>
            <person name="Murdoch R.W."/>
            <person name="Higgins S."/>
            <person name="Loffler F."/>
        </authorList>
    </citation>
    <scope>NUCLEOTIDE SEQUENCE</scope>
</reference>